<accession>A0A0C3BAW3</accession>
<reference evidence="1 2" key="1">
    <citation type="submission" date="2014-04" db="EMBL/GenBank/DDBJ databases">
        <authorList>
            <consortium name="DOE Joint Genome Institute"/>
            <person name="Kuo A."/>
            <person name="Zuccaro A."/>
            <person name="Kohler A."/>
            <person name="Nagy L.G."/>
            <person name="Floudas D."/>
            <person name="Copeland A."/>
            <person name="Barry K.W."/>
            <person name="Cichocki N."/>
            <person name="Veneault-Fourrey C."/>
            <person name="LaButti K."/>
            <person name="Lindquist E.A."/>
            <person name="Lipzen A."/>
            <person name="Lundell T."/>
            <person name="Morin E."/>
            <person name="Murat C."/>
            <person name="Sun H."/>
            <person name="Tunlid A."/>
            <person name="Henrissat B."/>
            <person name="Grigoriev I.V."/>
            <person name="Hibbett D.S."/>
            <person name="Martin F."/>
            <person name="Nordberg H.P."/>
            <person name="Cantor M.N."/>
            <person name="Hua S.X."/>
        </authorList>
    </citation>
    <scope>NUCLEOTIDE SEQUENCE [LARGE SCALE GENOMIC DNA]</scope>
    <source>
        <strain evidence="1 2">MAFF 305830</strain>
    </source>
</reference>
<feature type="non-terminal residue" evidence="1">
    <location>
        <position position="118"/>
    </location>
</feature>
<name>A0A0C3BAW3_SERVB</name>
<evidence type="ECO:0000313" key="1">
    <source>
        <dbReference type="EMBL" id="KIM28581.1"/>
    </source>
</evidence>
<sequence length="118" mass="13125">MQWALNAYPLLRPAVTPLYHKIAGKTFKKVPIMINREVRHALDWFSHRLDLTDGVPILEAEVWGPDAADMVIYCDASTGARGHAKPGLGFWVPSRNIGLFADGDVPYPPDLVHNHELG</sequence>
<reference evidence="2" key="2">
    <citation type="submission" date="2015-01" db="EMBL/GenBank/DDBJ databases">
        <title>Evolutionary Origins and Diversification of the Mycorrhizal Mutualists.</title>
        <authorList>
            <consortium name="DOE Joint Genome Institute"/>
            <consortium name="Mycorrhizal Genomics Consortium"/>
            <person name="Kohler A."/>
            <person name="Kuo A."/>
            <person name="Nagy L.G."/>
            <person name="Floudas D."/>
            <person name="Copeland A."/>
            <person name="Barry K.W."/>
            <person name="Cichocki N."/>
            <person name="Veneault-Fourrey C."/>
            <person name="LaButti K."/>
            <person name="Lindquist E.A."/>
            <person name="Lipzen A."/>
            <person name="Lundell T."/>
            <person name="Morin E."/>
            <person name="Murat C."/>
            <person name="Riley R."/>
            <person name="Ohm R."/>
            <person name="Sun H."/>
            <person name="Tunlid A."/>
            <person name="Henrissat B."/>
            <person name="Grigoriev I.V."/>
            <person name="Hibbett D.S."/>
            <person name="Martin F."/>
        </authorList>
    </citation>
    <scope>NUCLEOTIDE SEQUENCE [LARGE SCALE GENOMIC DNA]</scope>
    <source>
        <strain evidence="2">MAFF 305830</strain>
    </source>
</reference>
<organism evidence="1 2">
    <name type="scientific">Serendipita vermifera MAFF 305830</name>
    <dbReference type="NCBI Taxonomy" id="933852"/>
    <lineage>
        <taxon>Eukaryota</taxon>
        <taxon>Fungi</taxon>
        <taxon>Dikarya</taxon>
        <taxon>Basidiomycota</taxon>
        <taxon>Agaricomycotina</taxon>
        <taxon>Agaricomycetes</taxon>
        <taxon>Sebacinales</taxon>
        <taxon>Serendipitaceae</taxon>
        <taxon>Serendipita</taxon>
    </lineage>
</organism>
<dbReference type="OrthoDB" id="198652at2759"/>
<gene>
    <name evidence="1" type="ORF">M408DRAFT_307899</name>
</gene>
<proteinExistence type="predicted"/>
<dbReference type="STRING" id="933852.A0A0C3BAW3"/>
<dbReference type="EMBL" id="KN824292">
    <property type="protein sequence ID" value="KIM28581.1"/>
    <property type="molecule type" value="Genomic_DNA"/>
</dbReference>
<dbReference type="HOGENOM" id="CLU_2078750_0_0_1"/>
<dbReference type="AlphaFoldDB" id="A0A0C3BAW3"/>
<keyword evidence="2" id="KW-1185">Reference proteome</keyword>
<dbReference type="Proteomes" id="UP000054097">
    <property type="component" value="Unassembled WGS sequence"/>
</dbReference>
<protein>
    <submittedName>
        <fullName evidence="1">Uncharacterized protein</fullName>
    </submittedName>
</protein>
<evidence type="ECO:0000313" key="2">
    <source>
        <dbReference type="Proteomes" id="UP000054097"/>
    </source>
</evidence>